<dbReference type="EMBL" id="JAFJZO010000009">
    <property type="protein sequence ID" value="KAG5510524.1"/>
    <property type="molecule type" value="Genomic_DNA"/>
</dbReference>
<name>A0A836YH39_9TRYP</name>
<reference evidence="2 3" key="1">
    <citation type="submission" date="2021-02" db="EMBL/GenBank/DDBJ databases">
        <title>Porcisia hertigi Genome sequencing and assembly.</title>
        <authorList>
            <person name="Almutairi H."/>
            <person name="Gatherer D."/>
        </authorList>
    </citation>
    <scope>NUCLEOTIDE SEQUENCE [LARGE SCALE GENOMIC DNA]</scope>
    <source>
        <strain evidence="2 3">C119</strain>
    </source>
</reference>
<organism evidence="2 3">
    <name type="scientific">Porcisia hertigi</name>
    <dbReference type="NCBI Taxonomy" id="2761500"/>
    <lineage>
        <taxon>Eukaryota</taxon>
        <taxon>Discoba</taxon>
        <taxon>Euglenozoa</taxon>
        <taxon>Kinetoplastea</taxon>
        <taxon>Metakinetoplastina</taxon>
        <taxon>Trypanosomatida</taxon>
        <taxon>Trypanosomatidae</taxon>
        <taxon>Leishmaniinae</taxon>
        <taxon>Porcisia</taxon>
    </lineage>
</organism>
<dbReference type="Proteomes" id="UP000674318">
    <property type="component" value="Unassembled WGS sequence"/>
</dbReference>
<dbReference type="RefSeq" id="XP_067759128.1">
    <property type="nucleotide sequence ID" value="XM_067902769.1"/>
</dbReference>
<dbReference type="KEGG" id="phet:94292846"/>
<evidence type="ECO:0000313" key="2">
    <source>
        <dbReference type="EMBL" id="KAG5510524.1"/>
    </source>
</evidence>
<dbReference type="GeneID" id="94292846"/>
<accession>A0A836YH39</accession>
<dbReference type="InterPro" id="IPR008551">
    <property type="entry name" value="TANGO2"/>
</dbReference>
<dbReference type="AlphaFoldDB" id="A0A836YH39"/>
<dbReference type="Pfam" id="PF05742">
    <property type="entry name" value="TANGO2"/>
    <property type="match status" value="1"/>
</dbReference>
<dbReference type="PANTHER" id="PTHR17985:SF8">
    <property type="entry name" value="TRANSPORT AND GOLGI ORGANIZATION PROTEIN 2 HOMOLOG"/>
    <property type="match status" value="1"/>
</dbReference>
<comment type="caution">
    <text evidence="2">The sequence shown here is derived from an EMBL/GenBank/DDBJ whole genome shotgun (WGS) entry which is preliminary data.</text>
</comment>
<dbReference type="PANTHER" id="PTHR17985">
    <property type="entry name" value="SER/THR-RICH PROTEIN T10 IN DGCR REGION"/>
    <property type="match status" value="1"/>
</dbReference>
<evidence type="ECO:0000256" key="1">
    <source>
        <dbReference type="SAM" id="MobiDB-lite"/>
    </source>
</evidence>
<feature type="compositionally biased region" description="Polar residues" evidence="1">
    <location>
        <begin position="87"/>
        <end position="97"/>
    </location>
</feature>
<gene>
    <name evidence="2" type="ORF">JKF63_06821</name>
</gene>
<feature type="region of interest" description="Disordered" evidence="1">
    <location>
        <begin position="77"/>
        <end position="97"/>
    </location>
</feature>
<evidence type="ECO:0008006" key="4">
    <source>
        <dbReference type="Google" id="ProtNLM"/>
    </source>
</evidence>
<proteinExistence type="predicted"/>
<protein>
    <recommendedName>
        <fullName evidence="4">NRDE protein</fullName>
    </recommendedName>
</protein>
<evidence type="ECO:0000313" key="3">
    <source>
        <dbReference type="Proteomes" id="UP000674318"/>
    </source>
</evidence>
<dbReference type="OrthoDB" id="191601at2759"/>
<sequence>MCILAFITRYCERFPFILISNRDENLARGTGRLALDPSTGLLWAVDRVAGGSWIGIDPRSGRFAVLTNCRRSAAAPLSCHKEAHEGGQSTDGEGGTLTQRAGISNAATVWRGSAPLSHILAHTTVVPATALSTPPSGMPMVTDETRHPHDNEGKQMVTLAYNPRTSRGTVIKKFLQTGILPGDAGVSAGNDDALASTLPAVLRAPPYYAGFNLLSCDNLRGDGGVYKDGGLAAKTPGNVQHASGCTSTTAPEILYTTNRYAAEHRCPVTPGRVHCLQNSYLDNMQGEPITARLGQLFTDSLHSVIDPIAAENSSSSMTAMSPAMVAEVATALADECLCDRCGFDLLNIEKTASSAEAADALRAQLHSTDPLLGFNETELHEYFGRATVVNGKDVEVRFCDGGAAMREAHLQSSIFKVPCHGYGTRVQSVVLVERVAAVPSTCPSETPPARGTMEIIHFCQREVSFDPSAQRLVAAPWITYRIFNDGRCVCDSAEPPTSP</sequence>
<keyword evidence="3" id="KW-1185">Reference proteome</keyword>